<dbReference type="InterPro" id="IPR005878">
    <property type="entry name" value="Ribosom_uL1_bac-type"/>
</dbReference>
<reference evidence="16 17" key="1">
    <citation type="submission" date="2018-10" db="EMBL/GenBank/DDBJ databases">
        <title>Iterative Subtractive Binning of Freshwater Chronoseries Metagenomes Recovers Nearly Complete Genomes from over Four Hundred Novel Species.</title>
        <authorList>
            <person name="Rodriguez-R L.M."/>
            <person name="Tsementzi D."/>
            <person name="Luo C."/>
            <person name="Konstantinidis K.T."/>
        </authorList>
    </citation>
    <scope>NUCLEOTIDE SEQUENCE [LARGE SCALE GENOMIC DNA]</scope>
    <source>
        <strain evidence="16">WB7_2B_003</strain>
        <strain evidence="13">WB7_6_001</strain>
        <strain evidence="14">WB8_1A_003</strain>
        <strain evidence="15">WB8_2A_004</strain>
    </source>
</reference>
<protein>
    <recommendedName>
        <fullName evidence="9 11">Large ribosomal subunit protein uL1</fullName>
    </recommendedName>
</protein>
<comment type="subunit">
    <text evidence="11">Part of the 50S ribosomal subunit.</text>
</comment>
<comment type="function">
    <text evidence="10 11">Protein L1 is also a translational repressor protein, it controls the translation of the L11 operon by binding to its mRNA.</text>
</comment>
<keyword evidence="7 11" id="KW-0689">Ribosomal protein</keyword>
<dbReference type="EMBL" id="RGET01000041">
    <property type="protein sequence ID" value="NBN88057.1"/>
    <property type="molecule type" value="Genomic_DNA"/>
</dbReference>
<dbReference type="Proteomes" id="UP000699985">
    <property type="component" value="Unassembled WGS sequence"/>
</dbReference>
<evidence type="ECO:0000313" key="15">
    <source>
        <dbReference type="EMBL" id="NCU53253.1"/>
    </source>
</evidence>
<dbReference type="CDD" id="cd00403">
    <property type="entry name" value="Ribosomal_L1"/>
    <property type="match status" value="1"/>
</dbReference>
<organism evidence="16 17">
    <name type="scientific">Candidatus Fonsibacter lacus</name>
    <dbReference type="NCBI Taxonomy" id="2576439"/>
    <lineage>
        <taxon>Bacteria</taxon>
        <taxon>Pseudomonadati</taxon>
        <taxon>Pseudomonadota</taxon>
        <taxon>Alphaproteobacteria</taxon>
        <taxon>Candidatus Pelagibacterales</taxon>
        <taxon>Candidatus Pelagibacterales incertae sedis</taxon>
        <taxon>Candidatus Fonsibacter</taxon>
    </lineage>
</organism>
<keyword evidence="4 11" id="KW-0699">rRNA-binding</keyword>
<evidence type="ECO:0000256" key="1">
    <source>
        <dbReference type="ARBA" id="ARBA00010531"/>
    </source>
</evidence>
<dbReference type="GO" id="GO:0006412">
    <property type="term" value="P:translation"/>
    <property type="evidence" value="ECO:0007669"/>
    <property type="project" value="UniProtKB-UniRule"/>
</dbReference>
<keyword evidence="8 11" id="KW-0687">Ribonucleoprotein</keyword>
<dbReference type="EMBL" id="RGGN01000070">
    <property type="protein sequence ID" value="NCU62942.1"/>
    <property type="molecule type" value="Genomic_DNA"/>
</dbReference>
<dbReference type="AlphaFoldDB" id="A0A845S8U3"/>
<comment type="caution">
    <text evidence="16">The sequence shown here is derived from an EMBL/GenBank/DDBJ whole genome shotgun (WGS) entry which is preliminary data.</text>
</comment>
<evidence type="ECO:0000256" key="2">
    <source>
        <dbReference type="ARBA" id="ARBA00022491"/>
    </source>
</evidence>
<evidence type="ECO:0000256" key="10">
    <source>
        <dbReference type="ARBA" id="ARBA00059110"/>
    </source>
</evidence>
<sequence>MSKKHSKRYSALIKGHDKTKELALPEAIKLLKTKSNTKFPESMEAIFFLNIDKAKTDQNLRTVVDLPNGNGRKVKVAVICGNDKLTEAKTSGAEISGSEDLINEINSGKVNFDVLISTPDMMAKVGKLGKVLGPKGLMPNPKLGTVAKDIKSTVEAIKKGRIEIKCDKDGNLGLSIGKVKFSDKELSENFKSVYEVVSKEKPAGIKGNFINSIYLSTTMGPSVKLQLSSI</sequence>
<dbReference type="FunFam" id="3.40.50.790:FF:000001">
    <property type="entry name" value="50S ribosomal protein L1"/>
    <property type="match status" value="1"/>
</dbReference>
<evidence type="ECO:0000256" key="9">
    <source>
        <dbReference type="ARBA" id="ARBA00035241"/>
    </source>
</evidence>
<dbReference type="GO" id="GO:0015934">
    <property type="term" value="C:large ribosomal subunit"/>
    <property type="evidence" value="ECO:0007669"/>
    <property type="project" value="InterPro"/>
</dbReference>
<dbReference type="InterPro" id="IPR002143">
    <property type="entry name" value="Ribosomal_uL1"/>
</dbReference>
<dbReference type="NCBIfam" id="TIGR01169">
    <property type="entry name" value="rplA_bact"/>
    <property type="match status" value="1"/>
</dbReference>
<evidence type="ECO:0000256" key="6">
    <source>
        <dbReference type="ARBA" id="ARBA00022884"/>
    </source>
</evidence>
<evidence type="ECO:0000256" key="4">
    <source>
        <dbReference type="ARBA" id="ARBA00022730"/>
    </source>
</evidence>
<accession>A0A845S8U3</accession>
<dbReference type="GO" id="GO:0019843">
    <property type="term" value="F:rRNA binding"/>
    <property type="evidence" value="ECO:0007669"/>
    <property type="project" value="UniProtKB-UniRule"/>
</dbReference>
<evidence type="ECO:0000256" key="3">
    <source>
        <dbReference type="ARBA" id="ARBA00022555"/>
    </source>
</evidence>
<dbReference type="InterPro" id="IPR028364">
    <property type="entry name" value="Ribosomal_uL1/biogenesis"/>
</dbReference>
<name>A0A845S8U3_9PROT</name>
<evidence type="ECO:0000313" key="17">
    <source>
        <dbReference type="Proteomes" id="UP000572953"/>
    </source>
</evidence>
<dbReference type="EMBL" id="RGOB01000075">
    <property type="protein sequence ID" value="NCU53253.1"/>
    <property type="molecule type" value="Genomic_DNA"/>
</dbReference>
<keyword evidence="2 11" id="KW-0678">Repressor</keyword>
<dbReference type="InterPro" id="IPR016095">
    <property type="entry name" value="Ribosomal_uL1_3-a/b-sand"/>
</dbReference>
<evidence type="ECO:0000256" key="5">
    <source>
        <dbReference type="ARBA" id="ARBA00022845"/>
    </source>
</evidence>
<evidence type="ECO:0000256" key="7">
    <source>
        <dbReference type="ARBA" id="ARBA00022980"/>
    </source>
</evidence>
<dbReference type="Proteomes" id="UP000747791">
    <property type="component" value="Unassembled WGS sequence"/>
</dbReference>
<dbReference type="Proteomes" id="UP000713222">
    <property type="component" value="Unassembled WGS sequence"/>
</dbReference>
<keyword evidence="5 11" id="KW-0810">Translation regulation</keyword>
<keyword evidence="3 11" id="KW-0820">tRNA-binding</keyword>
<dbReference type="Proteomes" id="UP000572953">
    <property type="component" value="Unassembled WGS sequence"/>
</dbReference>
<comment type="similarity">
    <text evidence="1 11 12">Belongs to the universal ribosomal protein uL1 family.</text>
</comment>
<evidence type="ECO:0000256" key="8">
    <source>
        <dbReference type="ARBA" id="ARBA00023274"/>
    </source>
</evidence>
<dbReference type="HAMAP" id="MF_01318_B">
    <property type="entry name" value="Ribosomal_uL1_B"/>
    <property type="match status" value="1"/>
</dbReference>
<dbReference type="GO" id="GO:0000049">
    <property type="term" value="F:tRNA binding"/>
    <property type="evidence" value="ECO:0007669"/>
    <property type="project" value="UniProtKB-KW"/>
</dbReference>
<proteinExistence type="inferred from homology"/>
<comment type="function">
    <text evidence="11">Binds directly to 23S rRNA. The L1 stalk is quite mobile in the ribosome, and is involved in E site tRNA release.</text>
</comment>
<dbReference type="PROSITE" id="PS01199">
    <property type="entry name" value="RIBOSOMAL_L1"/>
    <property type="match status" value="1"/>
</dbReference>
<evidence type="ECO:0000256" key="11">
    <source>
        <dbReference type="HAMAP-Rule" id="MF_01318"/>
    </source>
</evidence>
<evidence type="ECO:0000313" key="14">
    <source>
        <dbReference type="EMBL" id="NCU50739.1"/>
    </source>
</evidence>
<dbReference type="InterPro" id="IPR023673">
    <property type="entry name" value="Ribosomal_uL1_CS"/>
</dbReference>
<dbReference type="Gene3D" id="3.30.190.20">
    <property type="match status" value="1"/>
</dbReference>
<dbReference type="GO" id="GO:0003735">
    <property type="term" value="F:structural constituent of ribosome"/>
    <property type="evidence" value="ECO:0007669"/>
    <property type="project" value="InterPro"/>
</dbReference>
<dbReference type="PANTHER" id="PTHR36427:SF3">
    <property type="entry name" value="LARGE RIBOSOMAL SUBUNIT PROTEIN UL1M"/>
    <property type="match status" value="1"/>
</dbReference>
<evidence type="ECO:0000313" key="13">
    <source>
        <dbReference type="EMBL" id="NBN88057.1"/>
    </source>
</evidence>
<evidence type="ECO:0000313" key="16">
    <source>
        <dbReference type="EMBL" id="NCU62942.1"/>
    </source>
</evidence>
<dbReference type="EMBL" id="RGMI01000144">
    <property type="protein sequence ID" value="NCU50739.1"/>
    <property type="molecule type" value="Genomic_DNA"/>
</dbReference>
<evidence type="ECO:0000256" key="12">
    <source>
        <dbReference type="RuleBase" id="RU000659"/>
    </source>
</evidence>
<dbReference type="SUPFAM" id="SSF56808">
    <property type="entry name" value="Ribosomal protein L1"/>
    <property type="match status" value="1"/>
</dbReference>
<dbReference type="InterPro" id="IPR023674">
    <property type="entry name" value="Ribosomal_uL1-like"/>
</dbReference>
<dbReference type="PIRSF" id="PIRSF002155">
    <property type="entry name" value="Ribosomal_L1"/>
    <property type="match status" value="1"/>
</dbReference>
<dbReference type="PANTHER" id="PTHR36427">
    <property type="entry name" value="54S RIBOSOMAL PROTEIN L1, MITOCHONDRIAL"/>
    <property type="match status" value="1"/>
</dbReference>
<keyword evidence="6 11" id="KW-0694">RNA-binding</keyword>
<dbReference type="Gene3D" id="3.40.50.790">
    <property type="match status" value="1"/>
</dbReference>
<dbReference type="GO" id="GO:0006417">
    <property type="term" value="P:regulation of translation"/>
    <property type="evidence" value="ECO:0007669"/>
    <property type="project" value="UniProtKB-KW"/>
</dbReference>
<dbReference type="Pfam" id="PF00687">
    <property type="entry name" value="Ribosomal_L1"/>
    <property type="match status" value="1"/>
</dbReference>
<gene>
    <name evidence="11" type="primary">rplA</name>
    <name evidence="13" type="ORF">EBV32_03075</name>
    <name evidence="16" type="ORF">EBV78_02460</name>
    <name evidence="14" type="ORF">EBX29_03090</name>
    <name evidence="15" type="ORF">EBX74_02990</name>
</gene>